<name>A0ABR4FKW4_9EURO</name>
<keyword evidence="3" id="KW-0698">rRNA processing</keyword>
<feature type="domain" description="G-patch" evidence="11">
    <location>
        <begin position="25"/>
        <end position="79"/>
    </location>
</feature>
<evidence type="ECO:0000259" key="11">
    <source>
        <dbReference type="PROSITE" id="PS50174"/>
    </source>
</evidence>
<evidence type="ECO:0000256" key="7">
    <source>
        <dbReference type="ARBA" id="ARBA00040376"/>
    </source>
</evidence>
<dbReference type="InterPro" id="IPR050656">
    <property type="entry name" value="PINX1"/>
</dbReference>
<dbReference type="Proteomes" id="UP001610563">
    <property type="component" value="Unassembled WGS sequence"/>
</dbReference>
<evidence type="ECO:0000313" key="13">
    <source>
        <dbReference type="Proteomes" id="UP001610563"/>
    </source>
</evidence>
<protein>
    <recommendedName>
        <fullName evidence="7">Protein PXR1</fullName>
    </recommendedName>
    <alternativeName>
        <fullName evidence="8">PinX1-related protein 1</fullName>
    </alternativeName>
    <alternativeName>
        <fullName evidence="6">Protein pxr1</fullName>
    </alternativeName>
</protein>
<dbReference type="PROSITE" id="PS50174">
    <property type="entry name" value="G_PATCH"/>
    <property type="match status" value="1"/>
</dbReference>
<evidence type="ECO:0000256" key="10">
    <source>
        <dbReference type="SAM" id="MobiDB-lite"/>
    </source>
</evidence>
<feature type="compositionally biased region" description="Basic residues" evidence="10">
    <location>
        <begin position="186"/>
        <end position="211"/>
    </location>
</feature>
<sequence length="295" mass="32866">MGLAAPRKRTKISHDPNNTNWSRSTTGFGHKILSSQGWTPGTFLGARNAAHADMFTAASASHIRVIMKDDTLGLGARSKRDALDEPTGLDAFKGLLGRLNGKSDAELQADQRKRDDVKLARYAANKWQTVRFVSAGLLTQEKDEESQTPPADTNGSSPRTSKENKDRKQSANEETGTSTETEDSKSRKRGDKKSKKEKKDKGKKKDKKEKKEKREKGDKKRKHGEREEGAESSQEPSSTEPDVGVDEIEPTLKVQGSARECRPLGRHMIRGRHIAQKRKALMDEKSLNEIFMIKS</sequence>
<evidence type="ECO:0000256" key="1">
    <source>
        <dbReference type="ARBA" id="ARBA00004604"/>
    </source>
</evidence>
<evidence type="ECO:0000256" key="2">
    <source>
        <dbReference type="ARBA" id="ARBA00022517"/>
    </source>
</evidence>
<keyword evidence="4" id="KW-0539">Nucleus</keyword>
<feature type="compositionally biased region" description="Polar residues" evidence="10">
    <location>
        <begin position="15"/>
        <end position="25"/>
    </location>
</feature>
<feature type="compositionally biased region" description="Polar residues" evidence="10">
    <location>
        <begin position="231"/>
        <end position="240"/>
    </location>
</feature>
<evidence type="ECO:0000256" key="5">
    <source>
        <dbReference type="ARBA" id="ARBA00038007"/>
    </source>
</evidence>
<keyword evidence="13" id="KW-1185">Reference proteome</keyword>
<dbReference type="EMBL" id="JBFTWV010000205">
    <property type="protein sequence ID" value="KAL2783893.1"/>
    <property type="molecule type" value="Genomic_DNA"/>
</dbReference>
<dbReference type="PANTHER" id="PTHR23149:SF31">
    <property type="entry name" value="PROTEIN PXR1"/>
    <property type="match status" value="1"/>
</dbReference>
<comment type="function">
    <text evidence="9">Involved in rRNA-processing at A0, A1 and A2 sites and negatively regulates telomerase.</text>
</comment>
<feature type="compositionally biased region" description="Polar residues" evidence="10">
    <location>
        <begin position="147"/>
        <end position="159"/>
    </location>
</feature>
<evidence type="ECO:0000256" key="8">
    <source>
        <dbReference type="ARBA" id="ARBA00041961"/>
    </source>
</evidence>
<gene>
    <name evidence="12" type="ORF">BJX66DRAFT_317591</name>
</gene>
<evidence type="ECO:0000256" key="3">
    <source>
        <dbReference type="ARBA" id="ARBA00022552"/>
    </source>
</evidence>
<accession>A0ABR4FKW4</accession>
<feature type="region of interest" description="Disordered" evidence="10">
    <location>
        <begin position="1"/>
        <end position="25"/>
    </location>
</feature>
<dbReference type="InterPro" id="IPR000467">
    <property type="entry name" value="G_patch_dom"/>
</dbReference>
<evidence type="ECO:0000313" key="12">
    <source>
        <dbReference type="EMBL" id="KAL2783893.1"/>
    </source>
</evidence>
<keyword evidence="2" id="KW-0690">Ribosome biogenesis</keyword>
<feature type="compositionally biased region" description="Basic and acidic residues" evidence="10">
    <location>
        <begin position="160"/>
        <end position="171"/>
    </location>
</feature>
<evidence type="ECO:0000256" key="4">
    <source>
        <dbReference type="ARBA" id="ARBA00023242"/>
    </source>
</evidence>
<dbReference type="PANTHER" id="PTHR23149">
    <property type="entry name" value="G PATCH DOMAIN CONTAINING PROTEIN"/>
    <property type="match status" value="1"/>
</dbReference>
<comment type="similarity">
    <text evidence="5">Belongs to the PINX1 family.</text>
</comment>
<reference evidence="12 13" key="1">
    <citation type="submission" date="2024-07" db="EMBL/GenBank/DDBJ databases">
        <title>Section-level genome sequencing and comparative genomics of Aspergillus sections Usti and Cavernicolus.</title>
        <authorList>
            <consortium name="Lawrence Berkeley National Laboratory"/>
            <person name="Nybo J.L."/>
            <person name="Vesth T.C."/>
            <person name="Theobald S."/>
            <person name="Frisvad J.C."/>
            <person name="Larsen T.O."/>
            <person name="Kjaerboelling I."/>
            <person name="Rothschild-Mancinelli K."/>
            <person name="Lyhne E.K."/>
            <person name="Kogle M.E."/>
            <person name="Barry K."/>
            <person name="Clum A."/>
            <person name="Na H."/>
            <person name="Ledsgaard L."/>
            <person name="Lin J."/>
            <person name="Lipzen A."/>
            <person name="Kuo A."/>
            <person name="Riley R."/>
            <person name="Mondo S."/>
            <person name="Labutti K."/>
            <person name="Haridas S."/>
            <person name="Pangalinan J."/>
            <person name="Salamov A.A."/>
            <person name="Simmons B.A."/>
            <person name="Magnuson J.K."/>
            <person name="Chen J."/>
            <person name="Drula E."/>
            <person name="Henrissat B."/>
            <person name="Wiebenga A."/>
            <person name="Lubbers R.J."/>
            <person name="Gomes A.C."/>
            <person name="Makela M.R."/>
            <person name="Stajich J."/>
            <person name="Grigoriev I.V."/>
            <person name="Mortensen U.H."/>
            <person name="De Vries R.P."/>
            <person name="Baker S.E."/>
            <person name="Andersen M.R."/>
        </authorList>
    </citation>
    <scope>NUCLEOTIDE SEQUENCE [LARGE SCALE GENOMIC DNA]</scope>
    <source>
        <strain evidence="12 13">CBS 209.92</strain>
    </source>
</reference>
<evidence type="ECO:0000256" key="9">
    <source>
        <dbReference type="ARBA" id="ARBA00043878"/>
    </source>
</evidence>
<proteinExistence type="inferred from homology"/>
<organism evidence="12 13">
    <name type="scientific">Aspergillus keveii</name>
    <dbReference type="NCBI Taxonomy" id="714993"/>
    <lineage>
        <taxon>Eukaryota</taxon>
        <taxon>Fungi</taxon>
        <taxon>Dikarya</taxon>
        <taxon>Ascomycota</taxon>
        <taxon>Pezizomycotina</taxon>
        <taxon>Eurotiomycetes</taxon>
        <taxon>Eurotiomycetidae</taxon>
        <taxon>Eurotiales</taxon>
        <taxon>Aspergillaceae</taxon>
        <taxon>Aspergillus</taxon>
        <taxon>Aspergillus subgen. Nidulantes</taxon>
    </lineage>
</organism>
<feature type="compositionally biased region" description="Basic residues" evidence="10">
    <location>
        <begin position="1"/>
        <end position="11"/>
    </location>
</feature>
<feature type="region of interest" description="Disordered" evidence="10">
    <location>
        <begin position="139"/>
        <end position="265"/>
    </location>
</feature>
<evidence type="ECO:0000256" key="6">
    <source>
        <dbReference type="ARBA" id="ARBA00040137"/>
    </source>
</evidence>
<feature type="compositionally biased region" description="Basic and acidic residues" evidence="10">
    <location>
        <begin position="212"/>
        <end position="229"/>
    </location>
</feature>
<comment type="caution">
    <text evidence="12">The sequence shown here is derived from an EMBL/GenBank/DDBJ whole genome shotgun (WGS) entry which is preliminary data.</text>
</comment>
<comment type="subcellular location">
    <subcellularLocation>
        <location evidence="1">Nucleus</location>
        <location evidence="1">Nucleolus</location>
    </subcellularLocation>
</comment>